<accession>A0A8J8MLK9</accession>
<dbReference type="PANTHER" id="PTHR43798">
    <property type="entry name" value="MONOACYLGLYCEROL LIPASE"/>
    <property type="match status" value="1"/>
</dbReference>
<dbReference type="KEGG" id="vpy:HZI73_18125"/>
<keyword evidence="3" id="KW-1185">Reference proteome</keyword>
<gene>
    <name evidence="2" type="ORF">HZI73_18125</name>
</gene>
<dbReference type="Proteomes" id="UP000683246">
    <property type="component" value="Chromosome"/>
</dbReference>
<evidence type="ECO:0000259" key="1">
    <source>
        <dbReference type="Pfam" id="PF00561"/>
    </source>
</evidence>
<dbReference type="AlphaFoldDB" id="A0A8J8MLK9"/>
<protein>
    <submittedName>
        <fullName evidence="2">Alpha/beta hydrolase</fullName>
    </submittedName>
</protein>
<sequence>MAMNLRKYGEKPYKIAVIHGGPGAAGAMKPVAEELAKLYGVLEPLQTAKSVEGQIQELKDIIEAHGEGPMILIGHSWGAMLIYMLAAQYAHLADKIIMVASGAVEEKYYPDLCQTREERLSESEREELTSLRNKFSNQGKEDNMDVIFGRFGALMEKLDAYDPMEMDHDDHTCCYEIFAKVWPEAHRLRKSGAMYEMGKDIQCEVVAIHGDYDSHPIEGIRDSLHKVIKNFTCHELKNCGHTPWYEKQAKDAFYQILLNEITL</sequence>
<feature type="domain" description="AB hydrolase-1" evidence="1">
    <location>
        <begin position="57"/>
        <end position="104"/>
    </location>
</feature>
<dbReference type="Pfam" id="PF00561">
    <property type="entry name" value="Abhydrolase_1"/>
    <property type="match status" value="1"/>
</dbReference>
<reference evidence="2" key="1">
    <citation type="submission" date="2020-07" db="EMBL/GenBank/DDBJ databases">
        <title>Vallitalea pronyensis genome.</title>
        <authorList>
            <person name="Postec A."/>
        </authorList>
    </citation>
    <scope>NUCLEOTIDE SEQUENCE</scope>
    <source>
        <strain evidence="2">FatNI3</strain>
    </source>
</reference>
<name>A0A8J8MLK9_9FIRM</name>
<proteinExistence type="predicted"/>
<evidence type="ECO:0000313" key="3">
    <source>
        <dbReference type="Proteomes" id="UP000683246"/>
    </source>
</evidence>
<dbReference type="PANTHER" id="PTHR43798:SF5">
    <property type="entry name" value="MONOACYLGLYCEROL LIPASE ABHD6"/>
    <property type="match status" value="1"/>
</dbReference>
<dbReference type="GO" id="GO:0047372">
    <property type="term" value="F:monoacylglycerol lipase activity"/>
    <property type="evidence" value="ECO:0007669"/>
    <property type="project" value="TreeGrafter"/>
</dbReference>
<dbReference type="GO" id="GO:0046464">
    <property type="term" value="P:acylglycerol catabolic process"/>
    <property type="evidence" value="ECO:0007669"/>
    <property type="project" value="TreeGrafter"/>
</dbReference>
<evidence type="ECO:0000313" key="2">
    <source>
        <dbReference type="EMBL" id="QUI24092.1"/>
    </source>
</evidence>
<dbReference type="InterPro" id="IPR000073">
    <property type="entry name" value="AB_hydrolase_1"/>
</dbReference>
<dbReference type="GO" id="GO:0016020">
    <property type="term" value="C:membrane"/>
    <property type="evidence" value="ECO:0007669"/>
    <property type="project" value="TreeGrafter"/>
</dbReference>
<keyword evidence="2" id="KW-0378">Hydrolase</keyword>
<organism evidence="2 3">
    <name type="scientific">Vallitalea pronyensis</name>
    <dbReference type="NCBI Taxonomy" id="1348613"/>
    <lineage>
        <taxon>Bacteria</taxon>
        <taxon>Bacillati</taxon>
        <taxon>Bacillota</taxon>
        <taxon>Clostridia</taxon>
        <taxon>Lachnospirales</taxon>
        <taxon>Vallitaleaceae</taxon>
        <taxon>Vallitalea</taxon>
    </lineage>
</organism>
<dbReference type="Gene3D" id="3.40.50.1820">
    <property type="entry name" value="alpha/beta hydrolase"/>
    <property type="match status" value="1"/>
</dbReference>
<dbReference type="InterPro" id="IPR029058">
    <property type="entry name" value="AB_hydrolase_fold"/>
</dbReference>
<dbReference type="SUPFAM" id="SSF53474">
    <property type="entry name" value="alpha/beta-Hydrolases"/>
    <property type="match status" value="1"/>
</dbReference>
<dbReference type="RefSeq" id="WP_212694784.1">
    <property type="nucleotide sequence ID" value="NZ_CP058649.1"/>
</dbReference>
<dbReference type="EMBL" id="CP058649">
    <property type="protein sequence ID" value="QUI24092.1"/>
    <property type="molecule type" value="Genomic_DNA"/>
</dbReference>
<dbReference type="InterPro" id="IPR050266">
    <property type="entry name" value="AB_hydrolase_sf"/>
</dbReference>